<comment type="caution">
    <text evidence="1">The sequence shown here is derived from an EMBL/GenBank/DDBJ whole genome shotgun (WGS) entry which is preliminary data.</text>
</comment>
<sequence>MRAHARASLLHWNGGGVESTDAEIMDAKIMDAKDMDAKDMGR</sequence>
<dbReference type="EMBL" id="BMWV01000003">
    <property type="protein sequence ID" value="GGY36538.1"/>
    <property type="molecule type" value="Genomic_DNA"/>
</dbReference>
<dbReference type="AlphaFoldDB" id="A0AA87XV53"/>
<accession>A0AA87XV53</accession>
<reference evidence="1" key="1">
    <citation type="journal article" date="2014" name="Int. J. Syst. Evol. Microbiol.">
        <title>Complete genome sequence of Corynebacterium casei LMG S-19264T (=DSM 44701T), isolated from a smear-ripened cheese.</title>
        <authorList>
            <consortium name="US DOE Joint Genome Institute (JGI-PGF)"/>
            <person name="Walter F."/>
            <person name="Albersmeier A."/>
            <person name="Kalinowski J."/>
            <person name="Ruckert C."/>
        </authorList>
    </citation>
    <scope>NUCLEOTIDE SEQUENCE</scope>
    <source>
        <strain evidence="1">KCTC 12343</strain>
    </source>
</reference>
<dbReference type="Proteomes" id="UP000628442">
    <property type="component" value="Unassembled WGS sequence"/>
</dbReference>
<proteinExistence type="predicted"/>
<reference evidence="1" key="2">
    <citation type="submission" date="2022-12" db="EMBL/GenBank/DDBJ databases">
        <authorList>
            <person name="Sun Q."/>
            <person name="Kim S."/>
        </authorList>
    </citation>
    <scope>NUCLEOTIDE SEQUENCE</scope>
    <source>
        <strain evidence="1">KCTC 12343</strain>
    </source>
</reference>
<gene>
    <name evidence="1" type="ORF">GCM10007387_18590</name>
</gene>
<organism evidence="1 2">
    <name type="scientific">Pseudoduganella albidiflava</name>
    <dbReference type="NCBI Taxonomy" id="321983"/>
    <lineage>
        <taxon>Bacteria</taxon>
        <taxon>Pseudomonadati</taxon>
        <taxon>Pseudomonadota</taxon>
        <taxon>Betaproteobacteria</taxon>
        <taxon>Burkholderiales</taxon>
        <taxon>Oxalobacteraceae</taxon>
        <taxon>Telluria group</taxon>
        <taxon>Pseudoduganella</taxon>
    </lineage>
</organism>
<evidence type="ECO:0000313" key="1">
    <source>
        <dbReference type="EMBL" id="GGY36538.1"/>
    </source>
</evidence>
<protein>
    <submittedName>
        <fullName evidence="1">Uncharacterized protein</fullName>
    </submittedName>
</protein>
<evidence type="ECO:0000313" key="2">
    <source>
        <dbReference type="Proteomes" id="UP000628442"/>
    </source>
</evidence>
<name>A0AA87XV53_9BURK</name>